<organism evidence="6 7">
    <name type="scientific">Priapulus caudatus</name>
    <name type="common">Priapulid worm</name>
    <dbReference type="NCBI Taxonomy" id="37621"/>
    <lineage>
        <taxon>Eukaryota</taxon>
        <taxon>Metazoa</taxon>
        <taxon>Ecdysozoa</taxon>
        <taxon>Scalidophora</taxon>
        <taxon>Priapulida</taxon>
        <taxon>Priapulimorpha</taxon>
        <taxon>Priapulimorphida</taxon>
        <taxon>Priapulidae</taxon>
        <taxon>Priapulus</taxon>
    </lineage>
</organism>
<keyword evidence="6" id="KW-1185">Reference proteome</keyword>
<dbReference type="Pfam" id="PF00481">
    <property type="entry name" value="PP2C"/>
    <property type="match status" value="1"/>
</dbReference>
<dbReference type="InterPro" id="IPR000222">
    <property type="entry name" value="PP2C_BS"/>
</dbReference>
<dbReference type="PROSITE" id="PS51746">
    <property type="entry name" value="PPM_2"/>
    <property type="match status" value="1"/>
</dbReference>
<evidence type="ECO:0000313" key="7">
    <source>
        <dbReference type="RefSeq" id="XP_014662246.1"/>
    </source>
</evidence>
<keyword evidence="3 4" id="KW-0904">Protein phosphatase</keyword>
<dbReference type="InterPro" id="IPR001932">
    <property type="entry name" value="PPM-type_phosphatase-like_dom"/>
</dbReference>
<dbReference type="CDD" id="cd00143">
    <property type="entry name" value="PP2Cc"/>
    <property type="match status" value="1"/>
</dbReference>
<keyword evidence="2 4" id="KW-0378">Hydrolase</keyword>
<dbReference type="PROSITE" id="PS01032">
    <property type="entry name" value="PPM_1"/>
    <property type="match status" value="1"/>
</dbReference>
<evidence type="ECO:0000256" key="2">
    <source>
        <dbReference type="ARBA" id="ARBA00022801"/>
    </source>
</evidence>
<reference evidence="7" key="1">
    <citation type="submission" date="2025-08" db="UniProtKB">
        <authorList>
            <consortium name="RefSeq"/>
        </authorList>
    </citation>
    <scope>IDENTIFICATION</scope>
</reference>
<evidence type="ECO:0000313" key="6">
    <source>
        <dbReference type="Proteomes" id="UP000695022"/>
    </source>
</evidence>
<keyword evidence="1" id="KW-0479">Metal-binding</keyword>
<name>A0ABM1DQM5_PRICU</name>
<dbReference type="SMART" id="SM00332">
    <property type="entry name" value="PP2Cc"/>
    <property type="match status" value="1"/>
</dbReference>
<dbReference type="GeneID" id="106805238"/>
<gene>
    <name evidence="7" type="primary">LOC106805238</name>
</gene>
<dbReference type="InterPro" id="IPR015655">
    <property type="entry name" value="PP2C"/>
</dbReference>
<dbReference type="SUPFAM" id="SSF81606">
    <property type="entry name" value="PP2C-like"/>
    <property type="match status" value="1"/>
</dbReference>
<evidence type="ECO:0000259" key="5">
    <source>
        <dbReference type="PROSITE" id="PS51746"/>
    </source>
</evidence>
<protein>
    <submittedName>
        <fullName evidence="7">Protein phosphatase 1K, mitochondrial-like</fullName>
    </submittedName>
</protein>
<evidence type="ECO:0000256" key="1">
    <source>
        <dbReference type="ARBA" id="ARBA00022723"/>
    </source>
</evidence>
<dbReference type="RefSeq" id="XP_014662246.1">
    <property type="nucleotide sequence ID" value="XM_014806760.1"/>
</dbReference>
<dbReference type="InterPro" id="IPR036457">
    <property type="entry name" value="PPM-type-like_dom_sf"/>
</dbReference>
<dbReference type="SMART" id="SM00331">
    <property type="entry name" value="PP2C_SIG"/>
    <property type="match status" value="1"/>
</dbReference>
<dbReference type="Gene3D" id="3.60.40.10">
    <property type="entry name" value="PPM-type phosphatase domain"/>
    <property type="match status" value="1"/>
</dbReference>
<dbReference type="PANTHER" id="PTHR47992">
    <property type="entry name" value="PROTEIN PHOSPHATASE"/>
    <property type="match status" value="1"/>
</dbReference>
<evidence type="ECO:0000256" key="4">
    <source>
        <dbReference type="RuleBase" id="RU003465"/>
    </source>
</evidence>
<comment type="similarity">
    <text evidence="4">Belongs to the PP2C family.</text>
</comment>
<sequence>MAAPLRFSSIRPGCWTFLSVSPHNQFEFTLFRTAACCNFSKSTYNYKYKYKLLCGKSESPHQGHVPLQQQLRHASRGVRDPENIGKGITGTNFDTMGTWNNMISMPLQMNESIRRGRIIPKISMDQIGLSSVLGRREYQEDRSIVKKLPYPGGGHDLLYFAVFDGHGGSHAADFAYTTLEDHVLFWLERGERDLGVVLRRAFVGVNNSFARRVCLGSLDKFASGTTATVCLLLNSTELVVAHVGDSRAALNRNGKVVRLTTDHAPDSGAEGRRVLACGGRVSTNSLGVPLVNGRLAMTRSIGDLEFKRYGVTAEPQVTHIEVKHYKDSFLFLTTDGVNFALSDQEVCDIISRCPSPQHAATFITDQALQFGSEDNSTVIVLPFGSWGKYRLLQSDNVQFSFGRLISKSTRW</sequence>
<accession>A0ABM1DQM5</accession>
<feature type="domain" description="PPM-type phosphatase" evidence="5">
    <location>
        <begin position="126"/>
        <end position="383"/>
    </location>
</feature>
<evidence type="ECO:0000256" key="3">
    <source>
        <dbReference type="ARBA" id="ARBA00022912"/>
    </source>
</evidence>
<proteinExistence type="inferred from homology"/>
<dbReference type="Proteomes" id="UP000695022">
    <property type="component" value="Unplaced"/>
</dbReference>